<dbReference type="EMBL" id="AP018248">
    <property type="protein sequence ID" value="BAY99951.1"/>
    <property type="molecule type" value="Genomic_DNA"/>
</dbReference>
<evidence type="ECO:0000256" key="6">
    <source>
        <dbReference type="ARBA" id="ARBA00023136"/>
    </source>
</evidence>
<dbReference type="PANTHER" id="PTHR43141">
    <property type="entry name" value="CYTOCHROME BD2 SUBUNIT II"/>
    <property type="match status" value="1"/>
</dbReference>
<dbReference type="Proteomes" id="UP000218785">
    <property type="component" value="Chromosome"/>
</dbReference>
<dbReference type="AlphaFoldDB" id="A0A1Z4N2T9"/>
<keyword evidence="3" id="KW-1003">Cell membrane</keyword>
<keyword evidence="4 7" id="KW-0812">Transmembrane</keyword>
<dbReference type="Pfam" id="PF02322">
    <property type="entry name" value="Cyt_bd_oxida_II"/>
    <property type="match status" value="1"/>
</dbReference>
<feature type="transmembrane region" description="Helical" evidence="7">
    <location>
        <begin position="262"/>
        <end position="285"/>
    </location>
</feature>
<comment type="subcellular location">
    <subcellularLocation>
        <location evidence="1">Cell membrane</location>
        <topology evidence="1">Multi-pass membrane protein</topology>
    </subcellularLocation>
</comment>
<feature type="transmembrane region" description="Helical" evidence="7">
    <location>
        <begin position="114"/>
        <end position="142"/>
    </location>
</feature>
<dbReference type="GO" id="GO:0016682">
    <property type="term" value="F:oxidoreductase activity, acting on diphenols and related substances as donors, oxygen as acceptor"/>
    <property type="evidence" value="ECO:0007669"/>
    <property type="project" value="TreeGrafter"/>
</dbReference>
<comment type="similarity">
    <text evidence="2">Belongs to the cytochrome ubiquinol oxidase subunit 2 family.</text>
</comment>
<dbReference type="GO" id="GO:0009055">
    <property type="term" value="F:electron transfer activity"/>
    <property type="evidence" value="ECO:0007669"/>
    <property type="project" value="TreeGrafter"/>
</dbReference>
<dbReference type="InterPro" id="IPR003317">
    <property type="entry name" value="Cyt-d_oxidase_su2"/>
</dbReference>
<organism evidence="8 9">
    <name type="scientific">Tolypothrix tenuis PCC 7101</name>
    <dbReference type="NCBI Taxonomy" id="231146"/>
    <lineage>
        <taxon>Bacteria</taxon>
        <taxon>Bacillati</taxon>
        <taxon>Cyanobacteriota</taxon>
        <taxon>Cyanophyceae</taxon>
        <taxon>Nostocales</taxon>
        <taxon>Tolypothrichaceae</taxon>
        <taxon>Tolypothrix</taxon>
    </lineage>
</organism>
<evidence type="ECO:0000256" key="7">
    <source>
        <dbReference type="SAM" id="Phobius"/>
    </source>
</evidence>
<name>A0A1Z4N2T9_9CYAN</name>
<dbReference type="KEGG" id="ttq:NIES37_39340"/>
<keyword evidence="5 7" id="KW-1133">Transmembrane helix</keyword>
<sequence>MEAINTTLPLLWFALVALFLTLYLITDGFDLGVGILTLTAANEERRGIIINTLSTVWDANETWLVCTGGLLYGAFPLAYATIVNALYIPITLMVIGFIFRAVSFEFREHSLNKTFWNIGFGGGSLLVALSQGLILGGVIAGIKVDEAGNFIGGTWDWWNLPSILVALTVVQGYVLIGSTYLIAKTEGELKRYHYITAKFSALTTFSGALALTITTPMFYEQVRDRLFHQPEVWIFAAIPILATGAVGLLMNSINLRQEKIPFIWSIVLFLITILALAFVVFPYIIPFQVTIYQASSSLSSQAFMIAFIGFFVPLLLLYNVYLYRVFQGKVISPHYGE</sequence>
<gene>
    <name evidence="8" type="ORF">NIES37_39340</name>
</gene>
<evidence type="ECO:0000313" key="8">
    <source>
        <dbReference type="EMBL" id="BAY99951.1"/>
    </source>
</evidence>
<evidence type="ECO:0000256" key="1">
    <source>
        <dbReference type="ARBA" id="ARBA00004651"/>
    </source>
</evidence>
<feature type="transmembrane region" description="Helical" evidence="7">
    <location>
        <begin position="162"/>
        <end position="183"/>
    </location>
</feature>
<accession>A0A1Z4N2T9</accession>
<dbReference type="NCBIfam" id="TIGR00203">
    <property type="entry name" value="cydB"/>
    <property type="match status" value="1"/>
</dbReference>
<protein>
    <submittedName>
        <fullName evidence="8">Cytochrome bd ubiquinol oxidase, subunit II</fullName>
    </submittedName>
</protein>
<keyword evidence="6 7" id="KW-0472">Membrane</keyword>
<feature type="transmembrane region" description="Helical" evidence="7">
    <location>
        <begin position="7"/>
        <end position="26"/>
    </location>
</feature>
<dbReference type="GO" id="GO:0070069">
    <property type="term" value="C:cytochrome complex"/>
    <property type="evidence" value="ECO:0007669"/>
    <property type="project" value="TreeGrafter"/>
</dbReference>
<evidence type="ECO:0000256" key="5">
    <source>
        <dbReference type="ARBA" id="ARBA00022989"/>
    </source>
</evidence>
<dbReference type="GO" id="GO:0005886">
    <property type="term" value="C:plasma membrane"/>
    <property type="evidence" value="ECO:0007669"/>
    <property type="project" value="UniProtKB-SubCell"/>
</dbReference>
<evidence type="ECO:0000256" key="4">
    <source>
        <dbReference type="ARBA" id="ARBA00022692"/>
    </source>
</evidence>
<feature type="transmembrane region" description="Helical" evidence="7">
    <location>
        <begin position="231"/>
        <end position="250"/>
    </location>
</feature>
<dbReference type="GO" id="GO:0019646">
    <property type="term" value="P:aerobic electron transport chain"/>
    <property type="evidence" value="ECO:0007669"/>
    <property type="project" value="TreeGrafter"/>
</dbReference>
<feature type="transmembrane region" description="Helical" evidence="7">
    <location>
        <begin position="305"/>
        <end position="323"/>
    </location>
</feature>
<proteinExistence type="inferred from homology"/>
<dbReference type="RefSeq" id="WP_096578472.1">
    <property type="nucleotide sequence ID" value="NZ_CAWNJS010000001.1"/>
</dbReference>
<evidence type="ECO:0000256" key="3">
    <source>
        <dbReference type="ARBA" id="ARBA00022475"/>
    </source>
</evidence>
<reference evidence="8 9" key="1">
    <citation type="submission" date="2017-06" db="EMBL/GenBank/DDBJ databases">
        <title>Genome sequencing of cyanobaciteial culture collection at National Institute for Environmental Studies (NIES).</title>
        <authorList>
            <person name="Hirose Y."/>
            <person name="Shimura Y."/>
            <person name="Fujisawa T."/>
            <person name="Nakamura Y."/>
            <person name="Kawachi M."/>
        </authorList>
    </citation>
    <scope>NUCLEOTIDE SEQUENCE [LARGE SCALE GENOMIC DNA]</scope>
    <source>
        <strain evidence="8 9">NIES-37</strain>
    </source>
</reference>
<evidence type="ECO:0000256" key="2">
    <source>
        <dbReference type="ARBA" id="ARBA00007543"/>
    </source>
</evidence>
<dbReference type="PANTHER" id="PTHR43141:SF4">
    <property type="entry name" value="CYTOCHROME BD2 SUBUNIT II"/>
    <property type="match status" value="1"/>
</dbReference>
<feature type="transmembrane region" description="Helical" evidence="7">
    <location>
        <begin position="195"/>
        <end position="219"/>
    </location>
</feature>
<keyword evidence="9" id="KW-1185">Reference proteome</keyword>
<feature type="transmembrane region" description="Helical" evidence="7">
    <location>
        <begin position="77"/>
        <end position="102"/>
    </location>
</feature>
<evidence type="ECO:0000313" key="9">
    <source>
        <dbReference type="Proteomes" id="UP000218785"/>
    </source>
</evidence>